<organism evidence="3">
    <name type="scientific">marine metagenome</name>
    <dbReference type="NCBI Taxonomy" id="408172"/>
    <lineage>
        <taxon>unclassified sequences</taxon>
        <taxon>metagenomes</taxon>
        <taxon>ecological metagenomes</taxon>
    </lineage>
</organism>
<dbReference type="PROSITE" id="PS51831">
    <property type="entry name" value="HD"/>
    <property type="match status" value="1"/>
</dbReference>
<sequence length="321" mass="36920">MKTITCIANFKDGDSIQGFYLCVEKHLRHTRSGDLFLDLQLRDRTGSINGKIWDNVDKLNEKFNAGDPVAVSGNVDSFKERPQLIVKKINRASVQYYGRYGYDPSLIVPASSKNPNDMWKAITKIIRSIKSNPLRKLVSMIYRENKEILLVHPASVKTHHNYRSGFIEHVLSMAEIADQLVVHYQLDRDLLIAGVFLHDIGKIIEISSDFEAEYTDEGNFIGHIVIGRDIMRSAAKKIKNFPEDIQIKLEHMILSYRGKYELQSLKKPKIKEALLLHLIDNMDAKMNLFLLALEESAEDGDWTDRHNYFRIPLYKGDNETK</sequence>
<dbReference type="GO" id="GO:0003676">
    <property type="term" value="F:nucleic acid binding"/>
    <property type="evidence" value="ECO:0007669"/>
    <property type="project" value="InterPro"/>
</dbReference>
<dbReference type="CDD" id="cd04492">
    <property type="entry name" value="YhaM_OBF_like"/>
    <property type="match status" value="1"/>
</dbReference>
<dbReference type="PANTHER" id="PTHR37294">
    <property type="entry name" value="3'-5' EXORIBONUCLEASE YHAM"/>
    <property type="match status" value="1"/>
</dbReference>
<dbReference type="EMBL" id="UINC01003525">
    <property type="protein sequence ID" value="SVA07095.1"/>
    <property type="molecule type" value="Genomic_DNA"/>
</dbReference>
<dbReference type="SUPFAM" id="SSF109604">
    <property type="entry name" value="HD-domain/PDEase-like"/>
    <property type="match status" value="1"/>
</dbReference>
<dbReference type="AlphaFoldDB" id="A0A381SSS3"/>
<evidence type="ECO:0000256" key="1">
    <source>
        <dbReference type="ARBA" id="ARBA00022801"/>
    </source>
</evidence>
<dbReference type="NCBIfam" id="TIGR00277">
    <property type="entry name" value="HDIG"/>
    <property type="match status" value="1"/>
</dbReference>
<keyword evidence="1" id="KW-0378">Hydrolase</keyword>
<protein>
    <recommendedName>
        <fullName evidence="2">HD domain-containing protein</fullName>
    </recommendedName>
</protein>
<name>A0A381SSS3_9ZZZZ</name>
<dbReference type="Gene3D" id="1.10.3210.10">
    <property type="entry name" value="Hypothetical protein af1432"/>
    <property type="match status" value="1"/>
</dbReference>
<feature type="domain" description="HD" evidence="2">
    <location>
        <begin position="166"/>
        <end position="285"/>
    </location>
</feature>
<dbReference type="Pfam" id="PF01966">
    <property type="entry name" value="HD"/>
    <property type="match status" value="1"/>
</dbReference>
<dbReference type="SUPFAM" id="SSF50249">
    <property type="entry name" value="Nucleic acid-binding proteins"/>
    <property type="match status" value="1"/>
</dbReference>
<proteinExistence type="predicted"/>
<dbReference type="InterPro" id="IPR003607">
    <property type="entry name" value="HD/PDEase_dom"/>
</dbReference>
<dbReference type="Gene3D" id="2.40.50.140">
    <property type="entry name" value="Nucleic acid-binding proteins"/>
    <property type="match status" value="1"/>
</dbReference>
<accession>A0A381SSS3</accession>
<evidence type="ECO:0000313" key="3">
    <source>
        <dbReference type="EMBL" id="SVA07095.1"/>
    </source>
</evidence>
<dbReference type="CDD" id="cd00077">
    <property type="entry name" value="HDc"/>
    <property type="match status" value="1"/>
</dbReference>
<dbReference type="GO" id="GO:0031125">
    <property type="term" value="P:rRNA 3'-end processing"/>
    <property type="evidence" value="ECO:0007669"/>
    <property type="project" value="TreeGrafter"/>
</dbReference>
<reference evidence="3" key="1">
    <citation type="submission" date="2018-05" db="EMBL/GenBank/DDBJ databases">
        <authorList>
            <person name="Lanie J.A."/>
            <person name="Ng W.-L."/>
            <person name="Kazmierczak K.M."/>
            <person name="Andrzejewski T.M."/>
            <person name="Davidsen T.M."/>
            <person name="Wayne K.J."/>
            <person name="Tettelin H."/>
            <person name="Glass J.I."/>
            <person name="Rusch D."/>
            <person name="Podicherti R."/>
            <person name="Tsui H.-C.T."/>
            <person name="Winkler M.E."/>
        </authorList>
    </citation>
    <scope>NUCLEOTIDE SEQUENCE</scope>
</reference>
<dbReference type="InterPro" id="IPR006674">
    <property type="entry name" value="HD_domain"/>
</dbReference>
<dbReference type="InterPro" id="IPR004365">
    <property type="entry name" value="NA-bd_OB_tRNA"/>
</dbReference>
<dbReference type="PANTHER" id="PTHR37294:SF1">
    <property type="entry name" value="3'-5' EXORIBONUCLEASE YHAM"/>
    <property type="match status" value="1"/>
</dbReference>
<evidence type="ECO:0000259" key="2">
    <source>
        <dbReference type="PROSITE" id="PS51831"/>
    </source>
</evidence>
<dbReference type="Pfam" id="PF01336">
    <property type="entry name" value="tRNA_anti-codon"/>
    <property type="match status" value="1"/>
</dbReference>
<dbReference type="InterPro" id="IPR006675">
    <property type="entry name" value="HDIG_dom"/>
</dbReference>
<dbReference type="GO" id="GO:0016787">
    <property type="term" value="F:hydrolase activity"/>
    <property type="evidence" value="ECO:0007669"/>
    <property type="project" value="UniProtKB-KW"/>
</dbReference>
<dbReference type="SMART" id="SM00471">
    <property type="entry name" value="HDc"/>
    <property type="match status" value="1"/>
</dbReference>
<dbReference type="InterPro" id="IPR012340">
    <property type="entry name" value="NA-bd_OB-fold"/>
</dbReference>
<gene>
    <name evidence="3" type="ORF">METZ01_LOCUS59949</name>
</gene>
<dbReference type="InterPro" id="IPR050798">
    <property type="entry name" value="YhaM_exoribonuc/phosphodiest"/>
</dbReference>